<dbReference type="Gene3D" id="1.20.1370.10">
    <property type="entry name" value="Hemocyanin, N-terminal domain"/>
    <property type="match status" value="1"/>
</dbReference>
<evidence type="ECO:0000259" key="3">
    <source>
        <dbReference type="Pfam" id="PF00372"/>
    </source>
</evidence>
<dbReference type="Pfam" id="PF00372">
    <property type="entry name" value="Hemocyanin_M"/>
    <property type="match status" value="1"/>
</dbReference>
<keyword evidence="1" id="KW-0758">Storage protein</keyword>
<keyword evidence="7" id="KW-1185">Reference proteome</keyword>
<evidence type="ECO:0000256" key="1">
    <source>
        <dbReference type="ARBA" id="ARBA00022761"/>
    </source>
</evidence>
<proteinExistence type="predicted"/>
<dbReference type="SUPFAM" id="SSF48056">
    <property type="entry name" value="Di-copper centre-containing domain"/>
    <property type="match status" value="1"/>
</dbReference>
<dbReference type="SUPFAM" id="SSF48050">
    <property type="entry name" value="Hemocyanin, N-terminal domain"/>
    <property type="match status" value="1"/>
</dbReference>
<evidence type="ECO:0000259" key="5">
    <source>
        <dbReference type="Pfam" id="PF03723"/>
    </source>
</evidence>
<dbReference type="InterPro" id="IPR036697">
    <property type="entry name" value="Hemocyanin_N_sf"/>
</dbReference>
<reference evidence="6 7" key="1">
    <citation type="submission" date="2020-02" db="EMBL/GenBank/DDBJ databases">
        <authorList>
            <person name="Ferguson B K."/>
        </authorList>
    </citation>
    <scope>NUCLEOTIDE SEQUENCE [LARGE SCALE GENOMIC DNA]</scope>
</reference>
<dbReference type="Proteomes" id="UP000479190">
    <property type="component" value="Unassembled WGS sequence"/>
</dbReference>
<dbReference type="InterPro" id="IPR013788">
    <property type="entry name" value="Hemocyanin/hexamerin"/>
</dbReference>
<dbReference type="PRINTS" id="PR00187">
    <property type="entry name" value="HAEMOCYANIN"/>
</dbReference>
<feature type="domain" description="Hemocyanin N-terminal" evidence="4">
    <location>
        <begin position="108"/>
        <end position="187"/>
    </location>
</feature>
<dbReference type="AlphaFoldDB" id="A0A6H5IHX9"/>
<dbReference type="InterPro" id="IPR037020">
    <property type="entry name" value="Hemocyanin_C_sf"/>
</dbReference>
<name>A0A6H5IHX9_9HYME</name>
<evidence type="ECO:0000313" key="6">
    <source>
        <dbReference type="EMBL" id="CAB0036275.1"/>
    </source>
</evidence>
<organism evidence="6 7">
    <name type="scientific">Trichogramma brassicae</name>
    <dbReference type="NCBI Taxonomy" id="86971"/>
    <lineage>
        <taxon>Eukaryota</taxon>
        <taxon>Metazoa</taxon>
        <taxon>Ecdysozoa</taxon>
        <taxon>Arthropoda</taxon>
        <taxon>Hexapoda</taxon>
        <taxon>Insecta</taxon>
        <taxon>Pterygota</taxon>
        <taxon>Neoptera</taxon>
        <taxon>Endopterygota</taxon>
        <taxon>Hymenoptera</taxon>
        <taxon>Apocrita</taxon>
        <taxon>Proctotrupomorpha</taxon>
        <taxon>Chalcidoidea</taxon>
        <taxon>Trichogrammatidae</taxon>
        <taxon>Trichogramma</taxon>
    </lineage>
</organism>
<dbReference type="InterPro" id="IPR005204">
    <property type="entry name" value="Hemocyanin_N"/>
</dbReference>
<dbReference type="Gene3D" id="1.10.1280.10">
    <property type="entry name" value="Di-copper center containing domain from catechol oxidase"/>
    <property type="match status" value="1"/>
</dbReference>
<evidence type="ECO:0000313" key="7">
    <source>
        <dbReference type="Proteomes" id="UP000479190"/>
    </source>
</evidence>
<gene>
    <name evidence="6" type="ORF">TBRA_LOCUS8150</name>
</gene>
<dbReference type="Gene3D" id="2.60.40.1520">
    <property type="entry name" value="Hemocyanin, C-terminal domain"/>
    <property type="match status" value="1"/>
</dbReference>
<feature type="signal peptide" evidence="2">
    <location>
        <begin position="1"/>
        <end position="19"/>
    </location>
</feature>
<dbReference type="PANTHER" id="PTHR11511">
    <property type="entry name" value="LARVAL STORAGE PROTEIN/PHENOLOXIDASE"/>
    <property type="match status" value="1"/>
</dbReference>
<dbReference type="InterPro" id="IPR005203">
    <property type="entry name" value="Hemocyanin_C"/>
</dbReference>
<dbReference type="GO" id="GO:0005615">
    <property type="term" value="C:extracellular space"/>
    <property type="evidence" value="ECO:0007669"/>
    <property type="project" value="UniProtKB-ARBA"/>
</dbReference>
<feature type="chain" id="PRO_5026324366" description="Hemocyanin/hexamerin middle domain-containing protein" evidence="2">
    <location>
        <begin position="20"/>
        <end position="739"/>
    </location>
</feature>
<dbReference type="InterPro" id="IPR008922">
    <property type="entry name" value="Di-copper_centre_dom_sf"/>
</dbReference>
<sequence length="739" mass="87293">MTLNKAFVLCLAAVSLVAAGSIRHEQQYEHQQQQHFDHDSLMRQKKIFDLLWYVEQGSIVDADYYEIGRQYDIVANIDHYHHNASIHNDAIIIRMKNNKIFYFLKIVQEVVTDFIDYYRNGMLTKDDIFSYYHPEHRDQMMALYRLFYYARDFVTFYQTAAWARIHMNPGMFVTAFSTAVIYRPDTQHIRLPAIYELYPNVFFDSRVIREAQRVAMTRGHEYQQQHHAGEEHEPMKQQHWSGPGFETFHLFSNYSQGWPMCMSPGYYHGRDEHDLGYFTHDIGLNAYYYYFRMMYPFWLSSRDTQTSLPKWIRGELYYHVHQQLMARYHLERIGHDLPDIEHDFQAGMPGFYGQYTFHTGVAMPRRDWWNVVPYYKQRYYEQLRHIDSRIEEAIDSGFVVDEHGNRYGLSGPDGLNVLANLIEGNRDSINAGYYGSYDALFRHTFGQHYEGGDEHDYVPSSLHYFATSMKDPAFYRMYGKIVDLFLRYKSRLPRYTRPELEFPGVKVESVELSEEQLTTYFDAQDYLINNAVNAPSMKDGQSFHIKAWQHHLNYKPFDYKLAVNSDKSTKAVVRFFLGPAVDDYAHLLRHFQYFYMLDEFEVDLAAGPNKIVRNCHDFFFVSEDPEPYEVFLQRIGVAADAGGEELKLERRVHGFPARLLLPKGRPEGMPFRLFVHVAPVLGEPVRYTSRVFGDSLMDSRPLGYPLDRPVSEPDFHGPNFYFKDVLIYHQQEHDKTVHY</sequence>
<dbReference type="InterPro" id="IPR000896">
    <property type="entry name" value="Hemocyanin/hexamerin_mid_dom"/>
</dbReference>
<dbReference type="EMBL" id="CADCXV010000814">
    <property type="protein sequence ID" value="CAB0036275.1"/>
    <property type="molecule type" value="Genomic_DNA"/>
</dbReference>
<dbReference type="PANTHER" id="PTHR11511:SF5">
    <property type="entry name" value="FAT-BODY PROTEIN 1-RELATED"/>
    <property type="match status" value="1"/>
</dbReference>
<dbReference type="Pfam" id="PF03722">
    <property type="entry name" value="Hemocyanin_N"/>
    <property type="match status" value="1"/>
</dbReference>
<feature type="domain" description="Hemocyanin middle" evidence="3">
    <location>
        <begin position="193"/>
        <end position="485"/>
    </location>
</feature>
<dbReference type="GO" id="GO:0045735">
    <property type="term" value="F:nutrient reservoir activity"/>
    <property type="evidence" value="ECO:0007669"/>
    <property type="project" value="UniProtKB-KW"/>
</dbReference>
<dbReference type="OrthoDB" id="6371642at2759"/>
<keyword evidence="2" id="KW-0732">Signal</keyword>
<evidence type="ECO:0008006" key="8">
    <source>
        <dbReference type="Google" id="ProtNLM"/>
    </source>
</evidence>
<dbReference type="InterPro" id="IPR014756">
    <property type="entry name" value="Ig_E-set"/>
</dbReference>
<dbReference type="Pfam" id="PF03723">
    <property type="entry name" value="Hemocyanin_C"/>
    <property type="match status" value="1"/>
</dbReference>
<feature type="domain" description="Hemocyanin C-terminal" evidence="5">
    <location>
        <begin position="494"/>
        <end position="729"/>
    </location>
</feature>
<dbReference type="SUPFAM" id="SSF81296">
    <property type="entry name" value="E set domains"/>
    <property type="match status" value="1"/>
</dbReference>
<evidence type="ECO:0000256" key="2">
    <source>
        <dbReference type="SAM" id="SignalP"/>
    </source>
</evidence>
<protein>
    <recommendedName>
        <fullName evidence="8">Hemocyanin/hexamerin middle domain-containing protein</fullName>
    </recommendedName>
</protein>
<evidence type="ECO:0000259" key="4">
    <source>
        <dbReference type="Pfam" id="PF03722"/>
    </source>
</evidence>
<accession>A0A6H5IHX9</accession>